<proteinExistence type="inferred from homology"/>
<gene>
    <name evidence="10 12" type="primary">murJ</name>
    <name evidence="12" type="ORF">SPIRO4BDMA_40411</name>
</gene>
<dbReference type="InterPro" id="IPR004268">
    <property type="entry name" value="MurJ"/>
</dbReference>
<feature type="transmembrane region" description="Helical" evidence="10">
    <location>
        <begin position="527"/>
        <end position="549"/>
    </location>
</feature>
<comment type="similarity">
    <text evidence="9 10">Belongs to the MurJ/MviN family.</text>
</comment>
<feature type="transmembrane region" description="Helical" evidence="10">
    <location>
        <begin position="427"/>
        <end position="448"/>
    </location>
</feature>
<feature type="transmembrane region" description="Helical" evidence="10">
    <location>
        <begin position="454"/>
        <end position="475"/>
    </location>
</feature>
<comment type="pathway">
    <text evidence="10">Cell wall biogenesis; peptidoglycan biosynthesis.</text>
</comment>
<evidence type="ECO:0000256" key="5">
    <source>
        <dbReference type="ARBA" id="ARBA00022984"/>
    </source>
</evidence>
<feature type="transmembrane region" description="Helical" evidence="10">
    <location>
        <begin position="394"/>
        <end position="415"/>
    </location>
</feature>
<feature type="transmembrane region" description="Helical" evidence="10">
    <location>
        <begin position="171"/>
        <end position="189"/>
    </location>
</feature>
<feature type="transmembrane region" description="Helical" evidence="10">
    <location>
        <begin position="319"/>
        <end position="337"/>
    </location>
</feature>
<evidence type="ECO:0000256" key="6">
    <source>
        <dbReference type="ARBA" id="ARBA00022989"/>
    </source>
</evidence>
<dbReference type="PRINTS" id="PR01806">
    <property type="entry name" value="VIRFACTRMVIN"/>
</dbReference>
<feature type="region of interest" description="Disordered" evidence="11">
    <location>
        <begin position="1"/>
        <end position="20"/>
    </location>
</feature>
<feature type="transmembrane region" description="Helical" evidence="10">
    <location>
        <begin position="274"/>
        <end position="291"/>
    </location>
</feature>
<dbReference type="PANTHER" id="PTHR47019">
    <property type="entry name" value="LIPID II FLIPPASE MURJ"/>
    <property type="match status" value="1"/>
</dbReference>
<feature type="transmembrane region" description="Helical" evidence="10">
    <location>
        <begin position="137"/>
        <end position="159"/>
    </location>
</feature>
<dbReference type="UniPathway" id="UPA00219"/>
<reference evidence="12" key="1">
    <citation type="submission" date="2017-02" db="EMBL/GenBank/DDBJ databases">
        <authorList>
            <person name="Regsiter A."/>
            <person name="William W."/>
        </authorList>
    </citation>
    <scope>NUCLEOTIDE SEQUENCE</scope>
    <source>
        <strain evidence="12">BdmA 4</strain>
    </source>
</reference>
<keyword evidence="6 10" id="KW-1133">Transmembrane helix</keyword>
<feature type="transmembrane region" description="Helical" evidence="10">
    <location>
        <begin position="201"/>
        <end position="220"/>
    </location>
</feature>
<dbReference type="GO" id="GO:0015648">
    <property type="term" value="F:lipid-linked peptidoglycan transporter activity"/>
    <property type="evidence" value="ECO:0007669"/>
    <property type="project" value="UniProtKB-UniRule"/>
</dbReference>
<sequence>MASHNPEDPIEPVELSGEPVYPADEPVELMEESSKVAADIAAEKAARSSAKMMRSAGVLSFLTLISRVLGLVREMTKARFLGTGIYSDAFTVSFIIPNFMRRLFAEGSVTVAFIPTYKGYLHAQNDKETHDFLSASLTVLTICVVAVVALGIAFAPTIVKLFGSDPVETTILTRIMFPFLALVSFAALLQGILNSHEIFGPSGFAPILFNICFIVVPWLVGNRLGNPARAMAVGVVIGGLAQALVQLPAVIRLGTRLGFMNPARAFRNPGMRKVFALIAPTILGMAAYQVNDLVSTAFASRAGTGVASSLQYSLRLQELILGIFAVSAGTVLLPRLADAVREGAWREYSSTLGNTMRSLLLLTVPVAVFSMAFPERIVALLFKSGDFSDLSVHLTASAFFWHQTGLVFIAMNRLIAPAFYARSDTKTPTWAGIASFGVNVILVLVLAFRFQGPGIAFALSFSSAVNTGLLVRALIKGNIEGIRNELWMSLKYMLKMLLFSIIAVVPSILVDRAVVAKVGAAHSRLVASGVPLVAGTAVFAAVGIGLLVLTKDPVAASITNAFSRKTHGRGPSRS</sequence>
<evidence type="ECO:0000256" key="4">
    <source>
        <dbReference type="ARBA" id="ARBA00022960"/>
    </source>
</evidence>
<feature type="transmembrane region" description="Helical" evidence="10">
    <location>
        <begin position="232"/>
        <end position="253"/>
    </location>
</feature>
<dbReference type="GO" id="GO:0009252">
    <property type="term" value="P:peptidoglycan biosynthetic process"/>
    <property type="evidence" value="ECO:0007669"/>
    <property type="project" value="UniProtKB-UniRule"/>
</dbReference>
<evidence type="ECO:0000256" key="11">
    <source>
        <dbReference type="SAM" id="MobiDB-lite"/>
    </source>
</evidence>
<evidence type="ECO:0000256" key="7">
    <source>
        <dbReference type="ARBA" id="ARBA00023136"/>
    </source>
</evidence>
<dbReference type="CDD" id="cd13123">
    <property type="entry name" value="MATE_MurJ_like"/>
    <property type="match status" value="1"/>
</dbReference>
<evidence type="ECO:0000256" key="10">
    <source>
        <dbReference type="HAMAP-Rule" id="MF_02078"/>
    </source>
</evidence>
<evidence type="ECO:0000256" key="3">
    <source>
        <dbReference type="ARBA" id="ARBA00022692"/>
    </source>
</evidence>
<dbReference type="GO" id="GO:0071555">
    <property type="term" value="P:cell wall organization"/>
    <property type="evidence" value="ECO:0007669"/>
    <property type="project" value="UniProtKB-KW"/>
</dbReference>
<evidence type="ECO:0000256" key="8">
    <source>
        <dbReference type="ARBA" id="ARBA00060041"/>
    </source>
</evidence>
<organism evidence="12">
    <name type="scientific">uncultured spirochete</name>
    <dbReference type="NCBI Taxonomy" id="156406"/>
    <lineage>
        <taxon>Bacteria</taxon>
        <taxon>Pseudomonadati</taxon>
        <taxon>Spirochaetota</taxon>
        <taxon>Spirochaetia</taxon>
        <taxon>Spirochaetales</taxon>
        <taxon>environmental samples</taxon>
    </lineage>
</organism>
<evidence type="ECO:0000256" key="1">
    <source>
        <dbReference type="ARBA" id="ARBA00004651"/>
    </source>
</evidence>
<dbReference type="AlphaFoldDB" id="A0A3P3XNI5"/>
<evidence type="ECO:0000256" key="2">
    <source>
        <dbReference type="ARBA" id="ARBA00022475"/>
    </source>
</evidence>
<dbReference type="InterPro" id="IPR051050">
    <property type="entry name" value="Lipid_II_flippase_MurJ/MviN"/>
</dbReference>
<protein>
    <recommendedName>
        <fullName evidence="10">Probable lipid II flippase MurJ</fullName>
    </recommendedName>
</protein>
<dbReference type="GO" id="GO:0034204">
    <property type="term" value="P:lipid translocation"/>
    <property type="evidence" value="ECO:0007669"/>
    <property type="project" value="TreeGrafter"/>
</dbReference>
<keyword evidence="7 10" id="KW-0472">Membrane</keyword>
<dbReference type="HAMAP" id="MF_02078">
    <property type="entry name" value="MurJ_MviN"/>
    <property type="match status" value="1"/>
</dbReference>
<feature type="transmembrane region" description="Helical" evidence="10">
    <location>
        <begin position="496"/>
        <end position="515"/>
    </location>
</feature>
<keyword evidence="2 10" id="KW-1003">Cell membrane</keyword>
<comment type="subcellular location">
    <subcellularLocation>
        <location evidence="1 10">Cell membrane</location>
        <topology evidence="1 10">Multi-pass membrane protein</topology>
    </subcellularLocation>
</comment>
<keyword evidence="5 10" id="KW-0573">Peptidoglycan synthesis</keyword>
<evidence type="ECO:0000313" key="12">
    <source>
        <dbReference type="EMBL" id="SLM17842.1"/>
    </source>
</evidence>
<feature type="transmembrane region" description="Helical" evidence="10">
    <location>
        <begin position="52"/>
        <end position="72"/>
    </location>
</feature>
<comment type="function">
    <text evidence="8 10">Involved in peptidoglycan biosynthesis. Transports lipid-linked peptidoglycan precursors from the inner to the outer leaflet of the cytoplasmic membrane.</text>
</comment>
<evidence type="ECO:0000256" key="9">
    <source>
        <dbReference type="ARBA" id="ARBA00061532"/>
    </source>
</evidence>
<name>A0A3P3XNI5_9SPIR</name>
<keyword evidence="10" id="KW-0813">Transport</keyword>
<dbReference type="GO" id="GO:0005886">
    <property type="term" value="C:plasma membrane"/>
    <property type="evidence" value="ECO:0007669"/>
    <property type="project" value="UniProtKB-SubCell"/>
</dbReference>
<dbReference type="Pfam" id="PF03023">
    <property type="entry name" value="MurJ"/>
    <property type="match status" value="1"/>
</dbReference>
<keyword evidence="4 10" id="KW-0133">Cell shape</keyword>
<accession>A0A3P3XNI5</accession>
<dbReference type="GO" id="GO:0008360">
    <property type="term" value="P:regulation of cell shape"/>
    <property type="evidence" value="ECO:0007669"/>
    <property type="project" value="UniProtKB-KW"/>
</dbReference>
<dbReference type="PANTHER" id="PTHR47019:SF1">
    <property type="entry name" value="LIPID II FLIPPASE MURJ"/>
    <property type="match status" value="1"/>
</dbReference>
<dbReference type="EMBL" id="FWDO01000004">
    <property type="protein sequence ID" value="SLM17842.1"/>
    <property type="molecule type" value="Genomic_DNA"/>
</dbReference>
<keyword evidence="3 10" id="KW-0812">Transmembrane</keyword>
<feature type="transmembrane region" description="Helical" evidence="10">
    <location>
        <begin position="358"/>
        <end position="382"/>
    </location>
</feature>
<keyword evidence="10" id="KW-0961">Cell wall biogenesis/degradation</keyword>
<dbReference type="NCBIfam" id="TIGR01695">
    <property type="entry name" value="murJ_mviN"/>
    <property type="match status" value="1"/>
</dbReference>